<evidence type="ECO:0000256" key="2">
    <source>
        <dbReference type="SAM" id="MobiDB-lite"/>
    </source>
</evidence>
<proteinExistence type="predicted"/>
<sequence>MRPKGPAVTVDAVWIDRRRVLLVRRGRPPGQGLWALPGGFVEYGETVEAAVTRELREETGLVARPRELVGIYSGPDRDPPASHPSPWPIGCTVGFDPPRGSDDAEEAAWV</sequence>
<feature type="region of interest" description="Disordered" evidence="2">
    <location>
        <begin position="72"/>
        <end position="110"/>
    </location>
</feature>
<dbReference type="SUPFAM" id="SSF55811">
    <property type="entry name" value="Nudix"/>
    <property type="match status" value="1"/>
</dbReference>
<dbReference type="Pfam" id="PF00293">
    <property type="entry name" value="NUDIX"/>
    <property type="match status" value="1"/>
</dbReference>
<dbReference type="AlphaFoldDB" id="T1C3J2"/>
<reference evidence="4" key="1">
    <citation type="submission" date="2013-08" db="EMBL/GenBank/DDBJ databases">
        <authorList>
            <person name="Mendez C."/>
            <person name="Richter M."/>
            <person name="Ferrer M."/>
            <person name="Sanchez J."/>
        </authorList>
    </citation>
    <scope>NUCLEOTIDE SEQUENCE</scope>
</reference>
<comment type="caution">
    <text evidence="4">The sequence shown here is derived from an EMBL/GenBank/DDBJ whole genome shotgun (WGS) entry which is preliminary data.</text>
</comment>
<name>T1C3J2_9ZZZZ</name>
<dbReference type="InterPro" id="IPR015797">
    <property type="entry name" value="NUDIX_hydrolase-like_dom_sf"/>
</dbReference>
<reference evidence="4" key="2">
    <citation type="journal article" date="2014" name="ISME J.">
        <title>Microbial stratification in low pH oxic and suboxic macroscopic growths along an acid mine drainage.</title>
        <authorList>
            <person name="Mendez-Garcia C."/>
            <person name="Mesa V."/>
            <person name="Sprenger R.R."/>
            <person name="Richter M."/>
            <person name="Diez M.S."/>
            <person name="Solano J."/>
            <person name="Bargiela R."/>
            <person name="Golyshina O.V."/>
            <person name="Manteca A."/>
            <person name="Ramos J.L."/>
            <person name="Gallego J.R."/>
            <person name="Llorente I."/>
            <person name="Martins Dos Santos V.A."/>
            <person name="Jensen O.N."/>
            <person name="Pelaez A.I."/>
            <person name="Sanchez J."/>
            <person name="Ferrer M."/>
        </authorList>
    </citation>
    <scope>NUCLEOTIDE SEQUENCE</scope>
</reference>
<dbReference type="GO" id="GO:0016787">
    <property type="term" value="F:hydrolase activity"/>
    <property type="evidence" value="ECO:0007669"/>
    <property type="project" value="UniProtKB-KW"/>
</dbReference>
<dbReference type="PANTHER" id="PTHR43736:SF1">
    <property type="entry name" value="DIHYDRONEOPTERIN TRIPHOSPHATE DIPHOSPHATASE"/>
    <property type="match status" value="1"/>
</dbReference>
<dbReference type="Gene3D" id="3.90.79.10">
    <property type="entry name" value="Nucleoside Triphosphate Pyrophosphohydrolase"/>
    <property type="match status" value="1"/>
</dbReference>
<gene>
    <name evidence="4" type="ORF">B2A_03582</name>
</gene>
<dbReference type="PANTHER" id="PTHR43736">
    <property type="entry name" value="ADP-RIBOSE PYROPHOSPHATASE"/>
    <property type="match status" value="1"/>
</dbReference>
<evidence type="ECO:0000259" key="3">
    <source>
        <dbReference type="PROSITE" id="PS51462"/>
    </source>
</evidence>
<dbReference type="PROSITE" id="PS51462">
    <property type="entry name" value="NUDIX"/>
    <property type="match status" value="1"/>
</dbReference>
<accession>T1C3J2</accession>
<evidence type="ECO:0000313" key="4">
    <source>
        <dbReference type="EMBL" id="EQD60645.1"/>
    </source>
</evidence>
<dbReference type="CDD" id="cd18873">
    <property type="entry name" value="NUDIX_NadM_like"/>
    <property type="match status" value="1"/>
</dbReference>
<feature type="non-terminal residue" evidence="4">
    <location>
        <position position="110"/>
    </location>
</feature>
<dbReference type="PROSITE" id="PS00893">
    <property type="entry name" value="NUDIX_BOX"/>
    <property type="match status" value="1"/>
</dbReference>
<dbReference type="InterPro" id="IPR020084">
    <property type="entry name" value="NUDIX_hydrolase_CS"/>
</dbReference>
<dbReference type="PRINTS" id="PR00502">
    <property type="entry name" value="NUDIXFAMILY"/>
</dbReference>
<evidence type="ECO:0000256" key="1">
    <source>
        <dbReference type="ARBA" id="ARBA00022801"/>
    </source>
</evidence>
<feature type="domain" description="Nudix hydrolase" evidence="3">
    <location>
        <begin position="3"/>
        <end position="110"/>
    </location>
</feature>
<dbReference type="InterPro" id="IPR000086">
    <property type="entry name" value="NUDIX_hydrolase_dom"/>
</dbReference>
<protein>
    <submittedName>
        <fullName evidence="4">NUDIX hydrolase, core domain protein</fullName>
    </submittedName>
</protein>
<keyword evidence="1 4" id="KW-0378">Hydrolase</keyword>
<dbReference type="InterPro" id="IPR020476">
    <property type="entry name" value="Nudix_hydrolase"/>
</dbReference>
<organism evidence="4">
    <name type="scientific">mine drainage metagenome</name>
    <dbReference type="NCBI Taxonomy" id="410659"/>
    <lineage>
        <taxon>unclassified sequences</taxon>
        <taxon>metagenomes</taxon>
        <taxon>ecological metagenomes</taxon>
    </lineage>
</organism>
<dbReference type="EMBL" id="AUZZ01002397">
    <property type="protein sequence ID" value="EQD60645.1"/>
    <property type="molecule type" value="Genomic_DNA"/>
</dbReference>